<dbReference type="PANTHER" id="PTHR35801">
    <property type="entry name" value="PHOSPHOSERINE PHOSPHATASE RSBX"/>
    <property type="match status" value="1"/>
</dbReference>
<keyword evidence="2" id="KW-0418">Kinase</keyword>
<comment type="caution">
    <text evidence="2">The sequence shown here is derived from an EMBL/GenBank/DDBJ whole genome shotgun (WGS) entry which is preliminary data.</text>
</comment>
<dbReference type="SMART" id="SM00331">
    <property type="entry name" value="PP2C_SIG"/>
    <property type="match status" value="1"/>
</dbReference>
<accession>A0A158JGD6</accession>
<feature type="domain" description="PPM-type phosphatase" evidence="1">
    <location>
        <begin position="141"/>
        <end position="334"/>
    </location>
</feature>
<evidence type="ECO:0000313" key="2">
    <source>
        <dbReference type="EMBL" id="SAL67932.1"/>
    </source>
</evidence>
<evidence type="ECO:0000313" key="3">
    <source>
        <dbReference type="Proteomes" id="UP000054717"/>
    </source>
</evidence>
<protein>
    <submittedName>
        <fullName evidence="2">Serine/threonine-protein kinase RsbT</fullName>
        <ecNumber evidence="2">2.7.11.1</ecNumber>
    </submittedName>
</protein>
<dbReference type="RefSeq" id="WP_087632099.1">
    <property type="nucleotide sequence ID" value="NZ_FCNZ02000016.1"/>
</dbReference>
<dbReference type="InterPro" id="IPR036890">
    <property type="entry name" value="HATPase_C_sf"/>
</dbReference>
<proteinExistence type="predicted"/>
<sequence>MEATVILSDQSGVAHARRSAVALAQSLGFSERVQADAALVVSEAATNILKYARSGEIHLAPYSNHADRTASGIEIVAVDRGPGIVNVEAARKDGFSTGGSLGAGLGTMERHSALFDFYSLAGSGTVLLARVASKAAGDAGKRPWTVGARSTPKLGQQICGDAWSVSETGDALWVTLLDGLGHGPLASEASHRALDVFSERARDDSPGDVLRAAHARLRSTRGAVMAVAKFEPATKSMTYAGVGNIIAIVNTGEVNQHLVSTDGTVGYNMRLVRQSHADWNARSVFIATTDGLSTRWNLSRHPDLLAHHPVVIAHVLHRDFARDNDDASIVVVKAA</sequence>
<dbReference type="Gene3D" id="3.30.565.10">
    <property type="entry name" value="Histidine kinase-like ATPase, C-terminal domain"/>
    <property type="match status" value="1"/>
</dbReference>
<dbReference type="InterPro" id="IPR036457">
    <property type="entry name" value="PPM-type-like_dom_sf"/>
</dbReference>
<dbReference type="GO" id="GO:0004674">
    <property type="term" value="F:protein serine/threonine kinase activity"/>
    <property type="evidence" value="ECO:0007669"/>
    <property type="project" value="UniProtKB-EC"/>
</dbReference>
<dbReference type="Pfam" id="PF13581">
    <property type="entry name" value="HATPase_c_2"/>
    <property type="match status" value="1"/>
</dbReference>
<keyword evidence="3" id="KW-1185">Reference proteome</keyword>
<dbReference type="InterPro" id="IPR003594">
    <property type="entry name" value="HATPase_dom"/>
</dbReference>
<dbReference type="Gene3D" id="3.60.40.10">
    <property type="entry name" value="PPM-type phosphatase domain"/>
    <property type="match status" value="1"/>
</dbReference>
<dbReference type="InterPro" id="IPR039248">
    <property type="entry name" value="Ptase_RsbX"/>
</dbReference>
<organism evidence="2 3">
    <name type="scientific">Caballeronia telluris</name>
    <dbReference type="NCBI Taxonomy" id="326475"/>
    <lineage>
        <taxon>Bacteria</taxon>
        <taxon>Pseudomonadati</taxon>
        <taxon>Pseudomonadota</taxon>
        <taxon>Betaproteobacteria</taxon>
        <taxon>Burkholderiales</taxon>
        <taxon>Burkholderiaceae</taxon>
        <taxon>Caballeronia</taxon>
    </lineage>
</organism>
<dbReference type="STRING" id="326475.AWB66_04211"/>
<dbReference type="AlphaFoldDB" id="A0A158JGD6"/>
<gene>
    <name evidence="2" type="primary">rsbT_2</name>
    <name evidence="2" type="ORF">AWB66_04211</name>
</gene>
<dbReference type="Pfam" id="PF07228">
    <property type="entry name" value="SpoIIE"/>
    <property type="match status" value="1"/>
</dbReference>
<dbReference type="CDD" id="cd16934">
    <property type="entry name" value="HATPase_RsbT-like"/>
    <property type="match status" value="1"/>
</dbReference>
<dbReference type="EC" id="2.7.11.1" evidence="2"/>
<dbReference type="PANTHER" id="PTHR35801:SF1">
    <property type="entry name" value="PHOSPHOSERINE PHOSPHATASE RSBX"/>
    <property type="match status" value="1"/>
</dbReference>
<dbReference type="SUPFAM" id="SSF81606">
    <property type="entry name" value="PP2C-like"/>
    <property type="match status" value="1"/>
</dbReference>
<dbReference type="SUPFAM" id="SSF55874">
    <property type="entry name" value="ATPase domain of HSP90 chaperone/DNA topoisomerase II/histidine kinase"/>
    <property type="match status" value="1"/>
</dbReference>
<name>A0A158JGD6_9BURK</name>
<evidence type="ECO:0000259" key="1">
    <source>
        <dbReference type="SMART" id="SM00331"/>
    </source>
</evidence>
<reference evidence="2" key="1">
    <citation type="submission" date="2016-01" db="EMBL/GenBank/DDBJ databases">
        <authorList>
            <person name="Peeters Charlotte."/>
        </authorList>
    </citation>
    <scope>NUCLEOTIDE SEQUENCE</scope>
    <source>
        <strain evidence="2">LMG 22936</strain>
    </source>
</reference>
<dbReference type="EMBL" id="FCNZ02000016">
    <property type="protein sequence ID" value="SAL67932.1"/>
    <property type="molecule type" value="Genomic_DNA"/>
</dbReference>
<dbReference type="Proteomes" id="UP000054717">
    <property type="component" value="Unassembled WGS sequence"/>
</dbReference>
<dbReference type="InterPro" id="IPR001932">
    <property type="entry name" value="PPM-type_phosphatase-like_dom"/>
</dbReference>
<keyword evidence="2" id="KW-0808">Transferase</keyword>